<evidence type="ECO:0000313" key="2">
    <source>
        <dbReference type="EMBL" id="CAE8626443.1"/>
    </source>
</evidence>
<dbReference type="EMBL" id="CAJNNW010036487">
    <property type="protein sequence ID" value="CAE8734889.1"/>
    <property type="molecule type" value="Genomic_DNA"/>
</dbReference>
<dbReference type="AlphaFoldDB" id="A0A813GJU7"/>
<reference evidence="2" key="1">
    <citation type="submission" date="2021-02" db="EMBL/GenBank/DDBJ databases">
        <authorList>
            <person name="Dougan E. K."/>
            <person name="Rhodes N."/>
            <person name="Thang M."/>
            <person name="Chan C."/>
        </authorList>
    </citation>
    <scope>NUCLEOTIDE SEQUENCE</scope>
</reference>
<feature type="region of interest" description="Disordered" evidence="1">
    <location>
        <begin position="1"/>
        <end position="118"/>
    </location>
</feature>
<feature type="compositionally biased region" description="Low complexity" evidence="1">
    <location>
        <begin position="70"/>
        <end position="109"/>
    </location>
</feature>
<evidence type="ECO:0000256" key="1">
    <source>
        <dbReference type="SAM" id="MobiDB-lite"/>
    </source>
</evidence>
<dbReference type="Proteomes" id="UP000626109">
    <property type="component" value="Unassembled WGS sequence"/>
</dbReference>
<evidence type="ECO:0000313" key="3">
    <source>
        <dbReference type="EMBL" id="CAE8734889.1"/>
    </source>
</evidence>
<keyword evidence="4" id="KW-1185">Reference proteome</keyword>
<evidence type="ECO:0000313" key="4">
    <source>
        <dbReference type="Proteomes" id="UP000654075"/>
    </source>
</evidence>
<feature type="compositionally biased region" description="Low complexity" evidence="1">
    <location>
        <begin position="1"/>
        <end position="14"/>
    </location>
</feature>
<gene>
    <name evidence="2" type="ORF">PGLA1383_LOCUS43372</name>
    <name evidence="3" type="ORF">PGLA2088_LOCUS47548</name>
</gene>
<proteinExistence type="predicted"/>
<organism evidence="2 4">
    <name type="scientific">Polarella glacialis</name>
    <name type="common">Dinoflagellate</name>
    <dbReference type="NCBI Taxonomy" id="89957"/>
    <lineage>
        <taxon>Eukaryota</taxon>
        <taxon>Sar</taxon>
        <taxon>Alveolata</taxon>
        <taxon>Dinophyceae</taxon>
        <taxon>Suessiales</taxon>
        <taxon>Suessiaceae</taxon>
        <taxon>Polarella</taxon>
    </lineage>
</organism>
<sequence>MLGSLGAASGLRAGADCETRTVRDSTGPSTTSPTVAKKNHPGRGQAPSGRLLKIVQGNKLRQQQHKQKKNNSNTNDNNNNSTNNSNDKNKDNNNNNNDNNNTNNNNNDTVSILEKTKR</sequence>
<dbReference type="Proteomes" id="UP000654075">
    <property type="component" value="Unassembled WGS sequence"/>
</dbReference>
<dbReference type="EMBL" id="CAJNNV010028971">
    <property type="protein sequence ID" value="CAE8626443.1"/>
    <property type="molecule type" value="Genomic_DNA"/>
</dbReference>
<comment type="caution">
    <text evidence="2">The sequence shown here is derived from an EMBL/GenBank/DDBJ whole genome shotgun (WGS) entry which is preliminary data.</text>
</comment>
<protein>
    <submittedName>
        <fullName evidence="2">Uncharacterized protein</fullName>
    </submittedName>
</protein>
<accession>A0A813GJU7</accession>
<feature type="compositionally biased region" description="Polar residues" evidence="1">
    <location>
        <begin position="24"/>
        <end position="34"/>
    </location>
</feature>
<name>A0A813GJU7_POLGL</name>